<accession>A0AAG5D5T0</accession>
<evidence type="ECO:0000313" key="3">
    <source>
        <dbReference type="Proteomes" id="UP000075880"/>
    </source>
</evidence>
<evidence type="ECO:0000256" key="1">
    <source>
        <dbReference type="SAM" id="MobiDB-lite"/>
    </source>
</evidence>
<feature type="region of interest" description="Disordered" evidence="1">
    <location>
        <begin position="156"/>
        <end position="180"/>
    </location>
</feature>
<protein>
    <submittedName>
        <fullName evidence="2">Uncharacterized protein</fullName>
    </submittedName>
</protein>
<dbReference type="EnsemblMetazoa" id="ENSAATROPT006895">
    <property type="protein sequence ID" value="ENSAATROPP006209"/>
    <property type="gene ID" value="ENSAATROPG005608"/>
</dbReference>
<proteinExistence type="predicted"/>
<organism evidence="2 3">
    <name type="scientific">Anopheles atroparvus</name>
    <name type="common">European mosquito</name>
    <dbReference type="NCBI Taxonomy" id="41427"/>
    <lineage>
        <taxon>Eukaryota</taxon>
        <taxon>Metazoa</taxon>
        <taxon>Ecdysozoa</taxon>
        <taxon>Arthropoda</taxon>
        <taxon>Hexapoda</taxon>
        <taxon>Insecta</taxon>
        <taxon>Pterygota</taxon>
        <taxon>Neoptera</taxon>
        <taxon>Endopterygota</taxon>
        <taxon>Diptera</taxon>
        <taxon>Nematocera</taxon>
        <taxon>Culicoidea</taxon>
        <taxon>Culicidae</taxon>
        <taxon>Anophelinae</taxon>
        <taxon>Anopheles</taxon>
    </lineage>
</organism>
<reference evidence="2" key="1">
    <citation type="submission" date="2024-04" db="UniProtKB">
        <authorList>
            <consortium name="EnsemblMetazoa"/>
        </authorList>
    </citation>
    <scope>IDENTIFICATION</scope>
    <source>
        <strain evidence="2">EBRO</strain>
    </source>
</reference>
<dbReference type="Proteomes" id="UP000075880">
    <property type="component" value="Unassembled WGS sequence"/>
</dbReference>
<sequence>MRIATGATSGFCWACGRPKVPGWIRRCWRKSDECCYRRSDASRPALPIRTEPSTFTWVCRCNRATSPSCSTGRDFSNAPSSKRKLHWEKTHRKSQTVTGLLCFRDSDYPFCAPQSLVKRTQWRNLIECRIRKKGCPEGIDRWSQVQNKFRRLIKQSSHTKNKETHLHTYLNNRKRLGPPN</sequence>
<evidence type="ECO:0000313" key="2">
    <source>
        <dbReference type="EnsemblMetazoa" id="ENSAATROPP006209"/>
    </source>
</evidence>
<keyword evidence="3" id="KW-1185">Reference proteome</keyword>
<name>A0AAG5D5T0_ANOAO</name>
<dbReference type="AlphaFoldDB" id="A0AAG5D5T0"/>